<dbReference type="Proteomes" id="UP000324222">
    <property type="component" value="Unassembled WGS sequence"/>
</dbReference>
<sequence length="165" mass="17907">MSALVALHRRTSPSTTRHISTPHRLHLPNGTGRHSGRQGNILLKSGEGVWIRQVGPALPTATLSELHGVSLPRDIVACGCVSARHRPSLVLCWRCPEHGVSDYSRVFGQSVAGLWEREGRRVACQGCNCRLTRLGVLARAVTVSSGATRHHLNTATQHCTFIPSD</sequence>
<dbReference type="AlphaFoldDB" id="A0A5B7FCJ8"/>
<evidence type="ECO:0000256" key="1">
    <source>
        <dbReference type="SAM" id="MobiDB-lite"/>
    </source>
</evidence>
<comment type="caution">
    <text evidence="2">The sequence shown here is derived from an EMBL/GenBank/DDBJ whole genome shotgun (WGS) entry which is preliminary data.</text>
</comment>
<keyword evidence="3" id="KW-1185">Reference proteome</keyword>
<protein>
    <submittedName>
        <fullName evidence="2">Uncharacterized protein</fullName>
    </submittedName>
</protein>
<accession>A0A5B7FCJ8</accession>
<evidence type="ECO:0000313" key="2">
    <source>
        <dbReference type="EMBL" id="MPC42979.1"/>
    </source>
</evidence>
<proteinExistence type="predicted"/>
<name>A0A5B7FCJ8_PORTR</name>
<evidence type="ECO:0000313" key="3">
    <source>
        <dbReference type="Proteomes" id="UP000324222"/>
    </source>
</evidence>
<gene>
    <name evidence="2" type="ORF">E2C01_036616</name>
</gene>
<organism evidence="2 3">
    <name type="scientific">Portunus trituberculatus</name>
    <name type="common">Swimming crab</name>
    <name type="synonym">Neptunus trituberculatus</name>
    <dbReference type="NCBI Taxonomy" id="210409"/>
    <lineage>
        <taxon>Eukaryota</taxon>
        <taxon>Metazoa</taxon>
        <taxon>Ecdysozoa</taxon>
        <taxon>Arthropoda</taxon>
        <taxon>Crustacea</taxon>
        <taxon>Multicrustacea</taxon>
        <taxon>Malacostraca</taxon>
        <taxon>Eumalacostraca</taxon>
        <taxon>Eucarida</taxon>
        <taxon>Decapoda</taxon>
        <taxon>Pleocyemata</taxon>
        <taxon>Brachyura</taxon>
        <taxon>Eubrachyura</taxon>
        <taxon>Portunoidea</taxon>
        <taxon>Portunidae</taxon>
        <taxon>Portuninae</taxon>
        <taxon>Portunus</taxon>
    </lineage>
</organism>
<dbReference type="EMBL" id="VSRR010005636">
    <property type="protein sequence ID" value="MPC42979.1"/>
    <property type="molecule type" value="Genomic_DNA"/>
</dbReference>
<feature type="region of interest" description="Disordered" evidence="1">
    <location>
        <begin position="1"/>
        <end position="36"/>
    </location>
</feature>
<reference evidence="2 3" key="1">
    <citation type="submission" date="2019-05" db="EMBL/GenBank/DDBJ databases">
        <title>Another draft genome of Portunus trituberculatus and its Hox gene families provides insights of decapod evolution.</title>
        <authorList>
            <person name="Jeong J.-H."/>
            <person name="Song I."/>
            <person name="Kim S."/>
            <person name="Choi T."/>
            <person name="Kim D."/>
            <person name="Ryu S."/>
            <person name="Kim W."/>
        </authorList>
    </citation>
    <scope>NUCLEOTIDE SEQUENCE [LARGE SCALE GENOMIC DNA]</scope>
    <source>
        <tissue evidence="2">Muscle</tissue>
    </source>
</reference>